<evidence type="ECO:0000256" key="3">
    <source>
        <dbReference type="ARBA" id="ARBA00023163"/>
    </source>
</evidence>
<keyword evidence="2" id="KW-0238">DNA-binding</keyword>
<evidence type="ECO:0000259" key="5">
    <source>
        <dbReference type="PROSITE" id="PS50048"/>
    </source>
</evidence>
<name>A0A7H8QTH9_TALRU</name>
<dbReference type="GO" id="GO:0008270">
    <property type="term" value="F:zinc ion binding"/>
    <property type="evidence" value="ECO:0007669"/>
    <property type="project" value="InterPro"/>
</dbReference>
<dbReference type="PANTHER" id="PTHR47784">
    <property type="entry name" value="STEROL UPTAKE CONTROL PROTEIN 2"/>
    <property type="match status" value="1"/>
</dbReference>
<keyword evidence="3" id="KW-0804">Transcription</keyword>
<evidence type="ECO:0000256" key="2">
    <source>
        <dbReference type="ARBA" id="ARBA00023125"/>
    </source>
</evidence>
<proteinExistence type="predicted"/>
<evidence type="ECO:0000256" key="1">
    <source>
        <dbReference type="ARBA" id="ARBA00023015"/>
    </source>
</evidence>
<keyword evidence="4" id="KW-0539">Nucleus</keyword>
<keyword evidence="1" id="KW-0805">Transcription regulation</keyword>
<keyword evidence="7" id="KW-1185">Reference proteome</keyword>
<gene>
    <name evidence="6" type="ORF">TRUGW13939_04388</name>
</gene>
<dbReference type="Pfam" id="PF00172">
    <property type="entry name" value="Zn_clus"/>
    <property type="match status" value="1"/>
</dbReference>
<dbReference type="InterPro" id="IPR053157">
    <property type="entry name" value="Sterol_Uptake_Regulator"/>
</dbReference>
<evidence type="ECO:0000313" key="6">
    <source>
        <dbReference type="EMBL" id="QKX57277.1"/>
    </source>
</evidence>
<dbReference type="Pfam" id="PF11951">
    <property type="entry name" value="Fungal_trans_2"/>
    <property type="match status" value="1"/>
</dbReference>
<dbReference type="GO" id="GO:0003677">
    <property type="term" value="F:DNA binding"/>
    <property type="evidence" value="ECO:0007669"/>
    <property type="project" value="UniProtKB-KW"/>
</dbReference>
<dbReference type="KEGG" id="trg:TRUGW13939_04388"/>
<dbReference type="Proteomes" id="UP000509510">
    <property type="component" value="Chromosome II"/>
</dbReference>
<dbReference type="SUPFAM" id="SSF57701">
    <property type="entry name" value="Zn2/Cys6 DNA-binding domain"/>
    <property type="match status" value="1"/>
</dbReference>
<dbReference type="PROSITE" id="PS50048">
    <property type="entry name" value="ZN2_CY6_FUNGAL_2"/>
    <property type="match status" value="1"/>
</dbReference>
<feature type="domain" description="Zn(2)-C6 fungal-type" evidence="5">
    <location>
        <begin position="17"/>
        <end position="47"/>
    </location>
</feature>
<evidence type="ECO:0000256" key="4">
    <source>
        <dbReference type="ARBA" id="ARBA00023242"/>
    </source>
</evidence>
<evidence type="ECO:0000313" key="7">
    <source>
        <dbReference type="Proteomes" id="UP000509510"/>
    </source>
</evidence>
<dbReference type="InterPro" id="IPR001138">
    <property type="entry name" value="Zn2Cys6_DnaBD"/>
</dbReference>
<dbReference type="EMBL" id="CP055899">
    <property type="protein sequence ID" value="QKX57277.1"/>
    <property type="molecule type" value="Genomic_DNA"/>
</dbReference>
<reference evidence="7" key="1">
    <citation type="submission" date="2020-06" db="EMBL/GenBank/DDBJ databases">
        <title>A chromosome-scale genome assembly of Talaromyces rugulosus W13939.</title>
        <authorList>
            <person name="Wang B."/>
            <person name="Guo L."/>
            <person name="Ye K."/>
            <person name="Wang L."/>
        </authorList>
    </citation>
    <scope>NUCLEOTIDE SEQUENCE [LARGE SCALE GENOMIC DNA]</scope>
    <source>
        <strain evidence="7">W13939</strain>
    </source>
</reference>
<dbReference type="AlphaFoldDB" id="A0A7H8QTH9"/>
<dbReference type="CDD" id="cd00067">
    <property type="entry name" value="GAL4"/>
    <property type="match status" value="1"/>
</dbReference>
<dbReference type="InterPro" id="IPR036864">
    <property type="entry name" value="Zn2-C6_fun-type_DNA-bd_sf"/>
</dbReference>
<dbReference type="RefSeq" id="XP_035343455.1">
    <property type="nucleotide sequence ID" value="XM_035487562.1"/>
</dbReference>
<dbReference type="GeneID" id="55991889"/>
<dbReference type="PANTHER" id="PTHR47784:SF5">
    <property type="entry name" value="STEROL UPTAKE CONTROL PROTEIN 2"/>
    <property type="match status" value="1"/>
</dbReference>
<dbReference type="PROSITE" id="PS00463">
    <property type="entry name" value="ZN2_CY6_FUNGAL_1"/>
    <property type="match status" value="1"/>
</dbReference>
<dbReference type="SMART" id="SM00066">
    <property type="entry name" value="GAL4"/>
    <property type="match status" value="1"/>
</dbReference>
<organism evidence="6 7">
    <name type="scientific">Talaromyces rugulosus</name>
    <name type="common">Penicillium rugulosum</name>
    <dbReference type="NCBI Taxonomy" id="121627"/>
    <lineage>
        <taxon>Eukaryota</taxon>
        <taxon>Fungi</taxon>
        <taxon>Dikarya</taxon>
        <taxon>Ascomycota</taxon>
        <taxon>Pezizomycotina</taxon>
        <taxon>Eurotiomycetes</taxon>
        <taxon>Eurotiomycetidae</taxon>
        <taxon>Eurotiales</taxon>
        <taxon>Trichocomaceae</taxon>
        <taxon>Talaromyces</taxon>
        <taxon>Talaromyces sect. Islandici</taxon>
    </lineage>
</organism>
<protein>
    <recommendedName>
        <fullName evidence="5">Zn(2)-C6 fungal-type domain-containing protein</fullName>
    </recommendedName>
</protein>
<sequence>MAAVMSGRRSHRKSRGGCLECKRRKVKCDEDKPQCRNCQVHGVECRYSALFRIASTPPQIQTVEPSPSISPRAPELAPAPAPSLSLLSDLGVVDMELLHHYTISTCYTLSRARAVQAVWRDQVPRIAFTMKPLLHIVLAISAMHISRSDPSRRVTYLAHALRHHDTAISTVNPMMQSLADKQPSALFLFCAITSIFSCAKPPEESSFLMLFEHGHVSEWVRFVRGVKTISDFSKEDLQSGPQAPIMIYGSFLSATRKEPRVLGQGQMFVWELRQLACKQCAGNSVLLQIYQDTLDQLARTLAIVMVPGDQWKLEPSDVLSWPMEMSDEYLTLLQQGAPLALIIFAYFSVSIRQVEWAWWMEGLSERLIAQIHSNLDAEYHIWLRWPQEQIGWTPLSSA</sequence>
<dbReference type="GO" id="GO:0001228">
    <property type="term" value="F:DNA-binding transcription activator activity, RNA polymerase II-specific"/>
    <property type="evidence" value="ECO:0007669"/>
    <property type="project" value="TreeGrafter"/>
</dbReference>
<accession>A0A7H8QTH9</accession>
<dbReference type="OrthoDB" id="416217at2759"/>
<dbReference type="PRINTS" id="PR00755">
    <property type="entry name" value="AFLATOXINBRP"/>
</dbReference>
<dbReference type="Gene3D" id="4.10.240.10">
    <property type="entry name" value="Zn(2)-C6 fungal-type DNA-binding domain"/>
    <property type="match status" value="1"/>
</dbReference>
<dbReference type="InterPro" id="IPR021858">
    <property type="entry name" value="Fun_TF"/>
</dbReference>